<evidence type="ECO:0000256" key="2">
    <source>
        <dbReference type="ARBA" id="ARBA00007362"/>
    </source>
</evidence>
<organism evidence="5 6">
    <name type="scientific">Fictibacillus marinisediminis</name>
    <dbReference type="NCBI Taxonomy" id="2878389"/>
    <lineage>
        <taxon>Bacteria</taxon>
        <taxon>Bacillati</taxon>
        <taxon>Bacillota</taxon>
        <taxon>Bacilli</taxon>
        <taxon>Bacillales</taxon>
        <taxon>Fictibacillaceae</taxon>
        <taxon>Fictibacillus</taxon>
    </lineage>
</organism>
<gene>
    <name evidence="5" type="ORF">LCY76_02485</name>
</gene>
<protein>
    <submittedName>
        <fullName evidence="5">DMT family transporter</fullName>
    </submittedName>
</protein>
<dbReference type="PANTHER" id="PTHR12715">
    <property type="entry name" value="TRANSPORTER, DRUG/METABOLITE EXPORTER FAMILY"/>
    <property type="match status" value="1"/>
</dbReference>
<feature type="transmembrane region" description="Helical" evidence="3">
    <location>
        <begin position="152"/>
        <end position="170"/>
    </location>
</feature>
<sequence>MNAKTFFMALITIIIWGSTFAAIRAGLHGGYSAGHLVLIRYLIASGAFILYALWPGVKFRLPKKEDLFRLLLLGWIGISIYHIGVTFGEQTVSAGTAGMLIGAAPVFTALIAVFVLNERLGRFGWLGLGIGLAGVILITLGSSGPSLTISKGAFLVLMAAVATSVFFVFQKPFLHRYTPIELTAYVTWAGTLPFFWFSPGLFDSIQHATMEAHISALYVGIFPAAIAYVTWAIALSTGNASSVASMMYLEPAIAILTAWVWLNEWPSTLSLIGGLVAISGVLVVNGLDKKRVTAEKKSA</sequence>
<feature type="transmembrane region" description="Helical" evidence="3">
    <location>
        <begin position="214"/>
        <end position="234"/>
    </location>
</feature>
<dbReference type="GO" id="GO:0016020">
    <property type="term" value="C:membrane"/>
    <property type="evidence" value="ECO:0007669"/>
    <property type="project" value="InterPro"/>
</dbReference>
<dbReference type="InterPro" id="IPR037185">
    <property type="entry name" value="EmrE-like"/>
</dbReference>
<dbReference type="SUPFAM" id="SSF103481">
    <property type="entry name" value="Multidrug resistance efflux transporter EmrE"/>
    <property type="match status" value="2"/>
</dbReference>
<feature type="domain" description="EamA" evidence="4">
    <location>
        <begin position="151"/>
        <end position="285"/>
    </location>
</feature>
<dbReference type="InterPro" id="IPR000620">
    <property type="entry name" value="EamA_dom"/>
</dbReference>
<feature type="transmembrane region" description="Helical" evidence="3">
    <location>
        <begin position="268"/>
        <end position="287"/>
    </location>
</feature>
<comment type="similarity">
    <text evidence="2">Belongs to the EamA transporter family.</text>
</comment>
<dbReference type="EMBL" id="JAIWJX010000002">
    <property type="protein sequence ID" value="MCK6255492.1"/>
    <property type="molecule type" value="Genomic_DNA"/>
</dbReference>
<evidence type="ECO:0000256" key="1">
    <source>
        <dbReference type="ARBA" id="ARBA00004127"/>
    </source>
</evidence>
<keyword evidence="3" id="KW-1133">Transmembrane helix</keyword>
<evidence type="ECO:0000256" key="3">
    <source>
        <dbReference type="SAM" id="Phobius"/>
    </source>
</evidence>
<keyword evidence="3" id="KW-0812">Transmembrane</keyword>
<dbReference type="InterPro" id="IPR052756">
    <property type="entry name" value="Alkyne_AA_exporter"/>
</dbReference>
<feature type="transmembrane region" description="Helical" evidence="3">
    <location>
        <begin position="123"/>
        <end position="140"/>
    </location>
</feature>
<feature type="transmembrane region" description="Helical" evidence="3">
    <location>
        <begin position="66"/>
        <end position="84"/>
    </location>
</feature>
<keyword evidence="3" id="KW-0472">Membrane</keyword>
<accession>A0A9X2BDW3</accession>
<feature type="domain" description="EamA" evidence="4">
    <location>
        <begin position="6"/>
        <end position="139"/>
    </location>
</feature>
<feature type="transmembrane region" description="Helical" evidence="3">
    <location>
        <begin position="96"/>
        <end position="116"/>
    </location>
</feature>
<dbReference type="Pfam" id="PF00892">
    <property type="entry name" value="EamA"/>
    <property type="match status" value="2"/>
</dbReference>
<keyword evidence="6" id="KW-1185">Reference proteome</keyword>
<feature type="transmembrane region" description="Helical" evidence="3">
    <location>
        <begin position="182"/>
        <end position="202"/>
    </location>
</feature>
<reference evidence="5" key="1">
    <citation type="submission" date="2021-09" db="EMBL/GenBank/DDBJ databases">
        <title>Genome analysis of Fictibacillus sp. KIGAM418 isolated from marine sediment.</title>
        <authorList>
            <person name="Seo M.-J."/>
            <person name="Cho E.-S."/>
            <person name="Hwang C.Y."/>
        </authorList>
    </citation>
    <scope>NUCLEOTIDE SEQUENCE</scope>
    <source>
        <strain evidence="5">KIGAM418</strain>
    </source>
</reference>
<comment type="caution">
    <text evidence="5">The sequence shown here is derived from an EMBL/GenBank/DDBJ whole genome shotgun (WGS) entry which is preliminary data.</text>
</comment>
<comment type="subcellular location">
    <subcellularLocation>
        <location evidence="1">Endomembrane system</location>
        <topology evidence="1">Multi-pass membrane protein</topology>
    </subcellularLocation>
</comment>
<dbReference type="AlphaFoldDB" id="A0A9X2BDW3"/>
<evidence type="ECO:0000313" key="5">
    <source>
        <dbReference type="EMBL" id="MCK6255492.1"/>
    </source>
</evidence>
<evidence type="ECO:0000313" key="6">
    <source>
        <dbReference type="Proteomes" id="UP001139011"/>
    </source>
</evidence>
<feature type="transmembrane region" description="Helical" evidence="3">
    <location>
        <begin position="246"/>
        <end position="262"/>
    </location>
</feature>
<name>A0A9X2BDW3_9BACL</name>
<dbReference type="PANTHER" id="PTHR12715:SF4">
    <property type="entry name" value="EAMA DOMAIN-CONTAINING PROTEIN"/>
    <property type="match status" value="1"/>
</dbReference>
<dbReference type="Proteomes" id="UP001139011">
    <property type="component" value="Unassembled WGS sequence"/>
</dbReference>
<evidence type="ECO:0000259" key="4">
    <source>
        <dbReference type="Pfam" id="PF00892"/>
    </source>
</evidence>
<proteinExistence type="inferred from homology"/>
<feature type="transmembrane region" description="Helical" evidence="3">
    <location>
        <begin position="37"/>
        <end position="54"/>
    </location>
</feature>